<sequence length="613" mass="68829">MPLDPLNEQLNPKRAAHLLRRATFGGSKIQIDTVGAMNSSAAVDMLFDTVLPQPAPPIDLKTGAEWVYSGFQDGVNDNTFVLVDYFLQWFLGQMMSPGMTGNTALQHAARERLVYFLHTHFTTIESKVNNVRSLYFQNQLYRLFATNNSVLPSGVSLNFKSLTVKISIDNAMIRLLDGDTNVKGGVNGVNENYARELFELYSIGRGLEGAALPPDLEQGDYLVYKESDVRQAAYTLSGWETAMPLEGVFDPLATEQTVFGFDPETLLPRGKVKGSKENASQHDNTVKVFSNRLGGASVTPDATLMPNGNPTEESAIDEISQLIDIIYSQPETARNICRRIYRFFVWAPHTDAEAAVVENTIDDMVATFVANDYKLVPVVKQLLKSKHFYEAIDADPVNDANFGAIIKSPIDLTLGTLKFFDIAVPAMEQDPDEFYRLTSAIRTTIGKDRQGMNFFEPFDVAGYEAYHQYPIYHRAWITPNTLGHRYDFVRGVVNGIDNVEGNGVVFNTLDLRQFVQTHFNGQAADAKLLVRTLADYLLPFSKNLTFEDADDDTNSSLSSQRLNWFLLKMFDGILTEPEWADYWNNRPDEYADIRRALQNLLNAMLQTPEYQLS</sequence>
<dbReference type="EMBL" id="JAHESC010000009">
    <property type="protein sequence ID" value="MBT1686578.1"/>
    <property type="molecule type" value="Genomic_DNA"/>
</dbReference>
<keyword evidence="2" id="KW-1185">Reference proteome</keyword>
<dbReference type="Proteomes" id="UP001319180">
    <property type="component" value="Unassembled WGS sequence"/>
</dbReference>
<organism evidence="1 2">
    <name type="scientific">Dawidia soli</name>
    <dbReference type="NCBI Taxonomy" id="2782352"/>
    <lineage>
        <taxon>Bacteria</taxon>
        <taxon>Pseudomonadati</taxon>
        <taxon>Bacteroidota</taxon>
        <taxon>Cytophagia</taxon>
        <taxon>Cytophagales</taxon>
        <taxon>Chryseotaleaceae</taxon>
        <taxon>Dawidia</taxon>
    </lineage>
</organism>
<comment type="caution">
    <text evidence="1">The sequence shown here is derived from an EMBL/GenBank/DDBJ whole genome shotgun (WGS) entry which is preliminary data.</text>
</comment>
<protein>
    <submittedName>
        <fullName evidence="1">DUF1800 family protein</fullName>
    </submittedName>
</protein>
<dbReference type="InterPro" id="IPR014917">
    <property type="entry name" value="DUF1800"/>
</dbReference>
<evidence type="ECO:0000313" key="2">
    <source>
        <dbReference type="Proteomes" id="UP001319180"/>
    </source>
</evidence>
<evidence type="ECO:0000313" key="1">
    <source>
        <dbReference type="EMBL" id="MBT1686578.1"/>
    </source>
</evidence>
<proteinExistence type="predicted"/>
<dbReference type="Pfam" id="PF08811">
    <property type="entry name" value="DUF1800"/>
    <property type="match status" value="1"/>
</dbReference>
<gene>
    <name evidence="1" type="ORF">KK078_08430</name>
</gene>
<reference evidence="1 2" key="1">
    <citation type="submission" date="2021-05" db="EMBL/GenBank/DDBJ databases">
        <title>A Polyphasic approach of four new species of the genus Ohtaekwangia: Ohtaekwangia histidinii sp. nov., Ohtaekwangia cretensis sp. nov., Ohtaekwangia indiensis sp. nov., Ohtaekwangia reichenbachii sp. nov. from diverse environment.</title>
        <authorList>
            <person name="Octaviana S."/>
        </authorList>
    </citation>
    <scope>NUCLEOTIDE SEQUENCE [LARGE SCALE GENOMIC DNA]</scope>
    <source>
        <strain evidence="1 2">PWU37</strain>
    </source>
</reference>
<name>A0AAP2D715_9BACT</name>
<accession>A0AAP2D715</accession>
<dbReference type="RefSeq" id="WP_254089816.1">
    <property type="nucleotide sequence ID" value="NZ_JAHESC010000009.1"/>
</dbReference>
<dbReference type="AlphaFoldDB" id="A0AAP2D715"/>